<feature type="transmembrane region" description="Helical" evidence="1">
    <location>
        <begin position="70"/>
        <end position="92"/>
    </location>
</feature>
<keyword evidence="1" id="KW-0472">Membrane</keyword>
<accession>A0A645D7T8</accession>
<evidence type="ECO:0000256" key="1">
    <source>
        <dbReference type="SAM" id="Phobius"/>
    </source>
</evidence>
<reference evidence="2" key="1">
    <citation type="submission" date="2019-08" db="EMBL/GenBank/DDBJ databases">
        <authorList>
            <person name="Kucharzyk K."/>
            <person name="Murdoch R.W."/>
            <person name="Higgins S."/>
            <person name="Loffler F."/>
        </authorList>
    </citation>
    <scope>NUCLEOTIDE SEQUENCE</scope>
</reference>
<evidence type="ECO:0000313" key="2">
    <source>
        <dbReference type="EMBL" id="MPM85275.1"/>
    </source>
</evidence>
<proteinExistence type="predicted"/>
<comment type="caution">
    <text evidence="2">The sequence shown here is derived from an EMBL/GenBank/DDBJ whole genome shotgun (WGS) entry which is preliminary data.</text>
</comment>
<sequence>MESGEILDGVVAVKLSDGINLADHNVQLSLAALDPLTVVTTDLWATVSVVSGTDLLMINLKDVFHNNQGIIILIIVLMITFVAIGRLLYFVLVKKKMNNLGYLEYYKKDSIDSMIKFQLPKNTSKISISFGGHNKNADVCIQETQYKYTLNLIVVKKSRGMKWVEGYKSLSKGYSPFYLELNAEAPGIFKIDGEVLTHREIFDQDTFETGGYSFVYRTEVKSLKQQEKAKNVLEGKM</sequence>
<protein>
    <submittedName>
        <fullName evidence="2">Uncharacterized protein</fullName>
    </submittedName>
</protein>
<dbReference type="EMBL" id="VSSQ01033620">
    <property type="protein sequence ID" value="MPM85275.1"/>
    <property type="molecule type" value="Genomic_DNA"/>
</dbReference>
<gene>
    <name evidence="2" type="ORF">SDC9_132353</name>
</gene>
<name>A0A645D7T8_9ZZZZ</name>
<keyword evidence="1" id="KW-0812">Transmembrane</keyword>
<dbReference type="AlphaFoldDB" id="A0A645D7T8"/>
<keyword evidence="1" id="KW-1133">Transmembrane helix</keyword>
<organism evidence="2">
    <name type="scientific">bioreactor metagenome</name>
    <dbReference type="NCBI Taxonomy" id="1076179"/>
    <lineage>
        <taxon>unclassified sequences</taxon>
        <taxon>metagenomes</taxon>
        <taxon>ecological metagenomes</taxon>
    </lineage>
</organism>